<keyword evidence="1" id="KW-0969">Cilium</keyword>
<gene>
    <name evidence="1" type="primary">flgL</name>
    <name evidence="1" type="ORF">G9389_004682</name>
</gene>
<reference evidence="1" key="1">
    <citation type="journal article" date="2018" name="Genome Biol.">
        <title>SKESA: strategic k-mer extension for scrupulous assemblies.</title>
        <authorList>
            <person name="Souvorov A."/>
            <person name="Agarwala R."/>
            <person name="Lipman D.J."/>
        </authorList>
    </citation>
    <scope>NUCLEOTIDE SEQUENCE</scope>
    <source>
        <strain evidence="1">SL1_6827</strain>
    </source>
</reference>
<protein>
    <submittedName>
        <fullName evidence="1">Flagellar hook-filament junction protein FlgL</fullName>
    </submittedName>
</protein>
<organism evidence="1">
    <name type="scientific">Salmonella enterica</name>
    <name type="common">Salmonella choleraesuis</name>
    <dbReference type="NCBI Taxonomy" id="28901"/>
    <lineage>
        <taxon>Bacteria</taxon>
        <taxon>Pseudomonadati</taxon>
        <taxon>Pseudomonadota</taxon>
        <taxon>Gammaproteobacteria</taxon>
        <taxon>Enterobacterales</taxon>
        <taxon>Enterobacteriaceae</taxon>
        <taxon>Salmonella</taxon>
    </lineage>
</organism>
<comment type="caution">
    <text evidence="1">The sequence shown here is derived from an EMBL/GenBank/DDBJ whole genome shotgun (WGS) entry which is preliminary data.</text>
</comment>
<sequence length="151" mass="16295">ARTMVIGHTGAQIFNSITSNAVPEPDGSDSEKNLFVMLDTAIAALKTPVEGNDVEKEKAAAAIDKTNRGLKNSLNNVLTVRAELGTQLSELSTLDSLGSDRALGQKLQMSNLVDVDWNSVISSYVMQQAALQASYKTFTDMQGMSLFQLNR</sequence>
<evidence type="ECO:0000313" key="1">
    <source>
        <dbReference type="EMBL" id="HAF8035781.1"/>
    </source>
</evidence>
<dbReference type="SUPFAM" id="SSF64518">
    <property type="entry name" value="Phase 1 flagellin"/>
    <property type="match status" value="1"/>
</dbReference>
<dbReference type="Gene3D" id="1.20.1330.10">
    <property type="entry name" value="f41 fragment of flagellin, N-terminal domain"/>
    <property type="match status" value="1"/>
</dbReference>
<feature type="non-terminal residue" evidence="1">
    <location>
        <position position="1"/>
    </location>
</feature>
<accession>A0A753KT69</accession>
<name>A0A753KT69_SALER</name>
<dbReference type="EMBL" id="DAAWIN010000042">
    <property type="protein sequence ID" value="HAF8035781.1"/>
    <property type="molecule type" value="Genomic_DNA"/>
</dbReference>
<keyword evidence="1" id="KW-0966">Cell projection</keyword>
<reference evidence="1" key="2">
    <citation type="submission" date="2020-01" db="EMBL/GenBank/DDBJ databases">
        <authorList>
            <consortium name="NCBI Pathogen Detection Project"/>
        </authorList>
    </citation>
    <scope>NUCLEOTIDE SEQUENCE</scope>
    <source>
        <strain evidence="1">SL1_6827</strain>
    </source>
</reference>
<dbReference type="AlphaFoldDB" id="A0A753KT69"/>
<keyword evidence="1" id="KW-0282">Flagellum</keyword>
<proteinExistence type="predicted"/>